<protein>
    <submittedName>
        <fullName evidence="1">Septum formation inhibitor Maf</fullName>
    </submittedName>
</protein>
<dbReference type="Proteomes" id="UP000317332">
    <property type="component" value="Unassembled WGS sequence"/>
</dbReference>
<reference evidence="1 2" key="1">
    <citation type="submission" date="2019-06" db="EMBL/GenBank/DDBJ databases">
        <title>Flavobacteriaceae Paucihalobacterium erythroidium CWB-1, complete genome.</title>
        <authorList>
            <person name="Wu S."/>
        </authorList>
    </citation>
    <scope>NUCLEOTIDE SEQUENCE [LARGE SCALE GENOMIC DNA]</scope>
    <source>
        <strain evidence="1 2">CWB-1</strain>
    </source>
</reference>
<organism evidence="1 2">
    <name type="scientific">Paucihalobacter ruber</name>
    <dbReference type="NCBI Taxonomy" id="2567861"/>
    <lineage>
        <taxon>Bacteria</taxon>
        <taxon>Pseudomonadati</taxon>
        <taxon>Bacteroidota</taxon>
        <taxon>Flavobacteriia</taxon>
        <taxon>Flavobacteriales</taxon>
        <taxon>Flavobacteriaceae</taxon>
        <taxon>Paucihalobacter</taxon>
    </lineage>
</organism>
<name>A0A506PEH3_9FLAO</name>
<dbReference type="RefSeq" id="WP_140990836.1">
    <property type="nucleotide sequence ID" value="NZ_VHIQ01000006.1"/>
</dbReference>
<proteinExistence type="predicted"/>
<gene>
    <name evidence="1" type="ORF">FJ651_12295</name>
</gene>
<sequence>MHSFAFKQTILITLLYVGFCFFSCENIQPEATTATTENTNKLKSASPYRDAQQLSDEFKMYWFNGKAEISSYKLEQARYGEMHEGSAVLIFVTEDFLPDVQVKADSKDSENIGVLKLNATKDFNTGIYPYHIMQSTFYPLSNNYHALKVTASIQEWCGQVYSQINNRGQFEVLSHSYFEGEADEEFNLDETILENELFNQLRINPKSLPTGDIKIIPSLEYLRLKHRQIKLYKATAKLTDSTYAVYYPDLGRSLEINFKSDFPYTIDSFKESYTDGADGAILTTTAKRINTILEPYWQKNKPDNSYLRAQLGL</sequence>
<dbReference type="OrthoDB" id="5496093at2"/>
<comment type="caution">
    <text evidence="1">The sequence shown here is derived from an EMBL/GenBank/DDBJ whole genome shotgun (WGS) entry which is preliminary data.</text>
</comment>
<evidence type="ECO:0000313" key="2">
    <source>
        <dbReference type="Proteomes" id="UP000317332"/>
    </source>
</evidence>
<accession>A0A506PEH3</accession>
<dbReference type="EMBL" id="VHIQ01000006">
    <property type="protein sequence ID" value="TPV32341.1"/>
    <property type="molecule type" value="Genomic_DNA"/>
</dbReference>
<evidence type="ECO:0000313" key="1">
    <source>
        <dbReference type="EMBL" id="TPV32341.1"/>
    </source>
</evidence>
<dbReference type="AlphaFoldDB" id="A0A506PEH3"/>
<keyword evidence="2" id="KW-1185">Reference proteome</keyword>